<proteinExistence type="predicted"/>
<dbReference type="InterPro" id="IPR053134">
    <property type="entry name" value="RNA-dir_DNA_polymerase"/>
</dbReference>
<dbReference type="AlphaFoldDB" id="A0A438HAU5"/>
<protein>
    <recommendedName>
        <fullName evidence="3">Reverse transcriptase/retrotransposon-derived protein RNase H-like domain-containing protein</fullName>
    </recommendedName>
</protein>
<sequence>MSKLIDLLRSNLDVFAWSYEDMPGLDPSIVKEEIQKQLSIGFLSMVEYPEWLANVVPVLKKDDKVDFPLPHIDMLIDSTAGHSMLSFMGGFTRLKNAGATYQRAATTLFHDMMHRYVEDQTVQIKIESQEVHLWVTSRKLLGHVVSERGIEVDPEKIRAILDMPALRTEERSEAFLAYYSISICAFEKIKECLLSSSVLVPPTPGRPLLLYLSISEIVMGCISVRLAFFDHHQLMNNVVEYEACITGLEIVLDLGVRQLEITGIPTWLFSRLRILMGVTMRSLLIETRSAPAYCCLIGDIEDQDGLPWYHDIISFCHVALTLSQPLSRIESFKACPECQMHGDLIHMPPSKLHALTSPWPFSIWGVDSCPIGVSANSCPAGAP</sequence>
<dbReference type="PANTHER" id="PTHR24559:SF457">
    <property type="entry name" value="RNA-DIRECTED DNA POLYMERASE HOMOLOG"/>
    <property type="match status" value="1"/>
</dbReference>
<dbReference type="InterPro" id="IPR043502">
    <property type="entry name" value="DNA/RNA_pol_sf"/>
</dbReference>
<dbReference type="Gene3D" id="3.30.70.270">
    <property type="match status" value="1"/>
</dbReference>
<evidence type="ECO:0000313" key="2">
    <source>
        <dbReference type="Proteomes" id="UP000288805"/>
    </source>
</evidence>
<accession>A0A438HAU5</accession>
<dbReference type="PANTHER" id="PTHR24559">
    <property type="entry name" value="TRANSPOSON TY3-I GAG-POL POLYPROTEIN"/>
    <property type="match status" value="1"/>
</dbReference>
<comment type="caution">
    <text evidence="1">The sequence shown here is derived from an EMBL/GenBank/DDBJ whole genome shotgun (WGS) entry which is preliminary data.</text>
</comment>
<dbReference type="SUPFAM" id="SSF56672">
    <property type="entry name" value="DNA/RNA polymerases"/>
    <property type="match status" value="1"/>
</dbReference>
<dbReference type="EMBL" id="QGNW01000251">
    <property type="protein sequence ID" value="RVW81569.1"/>
    <property type="molecule type" value="Genomic_DNA"/>
</dbReference>
<reference evidence="1 2" key="1">
    <citation type="journal article" date="2018" name="PLoS Genet.">
        <title>Population sequencing reveals clonal diversity and ancestral inbreeding in the grapevine cultivar Chardonnay.</title>
        <authorList>
            <person name="Roach M.J."/>
            <person name="Johnson D.L."/>
            <person name="Bohlmann J."/>
            <person name="van Vuuren H.J."/>
            <person name="Jones S.J."/>
            <person name="Pretorius I.S."/>
            <person name="Schmidt S.A."/>
            <person name="Borneman A.R."/>
        </authorList>
    </citation>
    <scope>NUCLEOTIDE SEQUENCE [LARGE SCALE GENOMIC DNA]</scope>
    <source>
        <strain evidence="2">cv. Chardonnay</strain>
        <tissue evidence="1">Leaf</tissue>
    </source>
</reference>
<evidence type="ECO:0008006" key="3">
    <source>
        <dbReference type="Google" id="ProtNLM"/>
    </source>
</evidence>
<gene>
    <name evidence="1" type="ORF">CK203_049420</name>
</gene>
<organism evidence="1 2">
    <name type="scientific">Vitis vinifera</name>
    <name type="common">Grape</name>
    <dbReference type="NCBI Taxonomy" id="29760"/>
    <lineage>
        <taxon>Eukaryota</taxon>
        <taxon>Viridiplantae</taxon>
        <taxon>Streptophyta</taxon>
        <taxon>Embryophyta</taxon>
        <taxon>Tracheophyta</taxon>
        <taxon>Spermatophyta</taxon>
        <taxon>Magnoliopsida</taxon>
        <taxon>eudicotyledons</taxon>
        <taxon>Gunneridae</taxon>
        <taxon>Pentapetalae</taxon>
        <taxon>rosids</taxon>
        <taxon>Vitales</taxon>
        <taxon>Vitaceae</taxon>
        <taxon>Viteae</taxon>
        <taxon>Vitis</taxon>
    </lineage>
</organism>
<evidence type="ECO:0000313" key="1">
    <source>
        <dbReference type="EMBL" id="RVW81569.1"/>
    </source>
</evidence>
<dbReference type="Proteomes" id="UP000288805">
    <property type="component" value="Unassembled WGS sequence"/>
</dbReference>
<name>A0A438HAU5_VITVI</name>
<dbReference type="InterPro" id="IPR043128">
    <property type="entry name" value="Rev_trsase/Diguanyl_cyclase"/>
</dbReference>